<dbReference type="Pfam" id="PF00873">
    <property type="entry name" value="ACR_tran"/>
    <property type="match status" value="1"/>
</dbReference>
<dbReference type="PANTHER" id="PTHR32063">
    <property type="match status" value="1"/>
</dbReference>
<keyword evidence="2" id="KW-0812">Transmembrane</keyword>
<evidence type="ECO:0000313" key="4">
    <source>
        <dbReference type="Proteomes" id="UP001207654"/>
    </source>
</evidence>
<dbReference type="PANTHER" id="PTHR32063:SF0">
    <property type="entry name" value="SWARMING MOTILITY PROTEIN SWRC"/>
    <property type="match status" value="1"/>
</dbReference>
<dbReference type="Proteomes" id="UP001207654">
    <property type="component" value="Unassembled WGS sequence"/>
</dbReference>
<feature type="transmembrane region" description="Helical" evidence="2">
    <location>
        <begin position="525"/>
        <end position="542"/>
    </location>
</feature>
<dbReference type="Gene3D" id="3.30.70.1440">
    <property type="entry name" value="Multidrug efflux transporter AcrB pore domain"/>
    <property type="match status" value="1"/>
</dbReference>
<dbReference type="RefSeq" id="WP_267536797.1">
    <property type="nucleotide sequence ID" value="NZ_JAPNKA010000001.1"/>
</dbReference>
<feature type="compositionally biased region" description="Basic and acidic residues" evidence="1">
    <location>
        <begin position="1037"/>
        <end position="1046"/>
    </location>
</feature>
<feature type="transmembrane region" description="Helical" evidence="2">
    <location>
        <begin position="593"/>
        <end position="614"/>
    </location>
</feature>
<organism evidence="3 4">
    <name type="scientific">Archangium lansingense</name>
    <dbReference type="NCBI Taxonomy" id="2995310"/>
    <lineage>
        <taxon>Bacteria</taxon>
        <taxon>Pseudomonadati</taxon>
        <taxon>Myxococcota</taxon>
        <taxon>Myxococcia</taxon>
        <taxon>Myxococcales</taxon>
        <taxon>Cystobacterineae</taxon>
        <taxon>Archangiaceae</taxon>
        <taxon>Archangium</taxon>
    </lineage>
</organism>
<feature type="transmembrane region" description="Helical" evidence="2">
    <location>
        <begin position="887"/>
        <end position="909"/>
    </location>
</feature>
<evidence type="ECO:0000313" key="3">
    <source>
        <dbReference type="EMBL" id="MCY1077998.1"/>
    </source>
</evidence>
<accession>A0ABT4A8L3</accession>
<feature type="transmembrane region" description="Helical" evidence="2">
    <location>
        <begin position="385"/>
        <end position="409"/>
    </location>
</feature>
<evidence type="ECO:0000256" key="1">
    <source>
        <dbReference type="SAM" id="MobiDB-lite"/>
    </source>
</evidence>
<dbReference type="Gene3D" id="1.20.1640.10">
    <property type="entry name" value="Multidrug efflux transporter AcrB transmembrane domain"/>
    <property type="match status" value="2"/>
</dbReference>
<gene>
    <name evidence="3" type="ORF">OV287_26345</name>
</gene>
<dbReference type="SUPFAM" id="SSF82693">
    <property type="entry name" value="Multidrug efflux transporter AcrB pore domain, PN1, PN2, PC1 and PC2 subdomains"/>
    <property type="match status" value="3"/>
</dbReference>
<dbReference type="Gene3D" id="3.30.70.1430">
    <property type="entry name" value="Multidrug efflux transporter AcrB pore domain"/>
    <property type="match status" value="2"/>
</dbReference>
<feature type="transmembrane region" description="Helical" evidence="2">
    <location>
        <begin position="361"/>
        <end position="379"/>
    </location>
</feature>
<name>A0ABT4A8L3_9BACT</name>
<keyword evidence="4" id="KW-1185">Reference proteome</keyword>
<dbReference type="PRINTS" id="PR00702">
    <property type="entry name" value="ACRIFLAVINRP"/>
</dbReference>
<feature type="transmembrane region" description="Helical" evidence="2">
    <location>
        <begin position="979"/>
        <end position="1003"/>
    </location>
</feature>
<feature type="transmembrane region" description="Helical" evidence="2">
    <location>
        <begin position="12"/>
        <end position="29"/>
    </location>
</feature>
<dbReference type="Gene3D" id="3.30.2090.10">
    <property type="entry name" value="Multidrug efflux transporter AcrB TolC docking domain, DN and DC subdomains"/>
    <property type="match status" value="2"/>
</dbReference>
<dbReference type="SUPFAM" id="SSF82714">
    <property type="entry name" value="Multidrug efflux transporter AcrB TolC docking domain, DN and DC subdomains"/>
    <property type="match status" value="2"/>
</dbReference>
<reference evidence="3 4" key="1">
    <citation type="submission" date="2022-11" db="EMBL/GenBank/DDBJ databases">
        <title>Minimal conservation of predation-associated metabolite biosynthetic gene clusters underscores biosynthetic potential of Myxococcota including descriptions for ten novel species: Archangium lansinium sp. nov., Myxococcus landrumus sp. nov., Nannocystis bai.</title>
        <authorList>
            <person name="Ahearne A."/>
            <person name="Stevens C."/>
            <person name="Phillips K."/>
        </authorList>
    </citation>
    <scope>NUCLEOTIDE SEQUENCE [LARGE SCALE GENOMIC DNA]</scope>
    <source>
        <strain evidence="3 4">MIWBW</strain>
    </source>
</reference>
<proteinExistence type="predicted"/>
<sequence length="1046" mass="112337">MSITDVCIKKPVFAWMLMAATIVFGLVAAQDIGISQFPDVDYPVISVNVSWEGASPEAVETDIIEPLEEAVMQVEGVKALTSKASQGGGNITVELDLSIDVDKALQDVTSKVSQAQNRLPRDVDPPVISKSNPEDNPIVQVGVSGPFSRQFISDFARYRLKESLQTVPGVGEVSLGGSLDRNVRIWVDAQKLDARGLTVSDVVTALQREHVELPAGRIETAGREVNVRVMGEALDLETLRHLVIREGNGSPIYLSDVALVEDGFEDERRIARVDGQPAQGLGIRKQRGANAVAVAQGVRAKLAEVQKDAPPGLEVGINFDSTQFIEESVHEIEFELLLACLLTALVCWAFLGSLSSTMNVILAIPMSLLGTVAVIYFLGFTLNTFTLLGLSLAVGIVVDDAIMVMENIFRHAEEGKSRVAAASEGTREITFAALAATLAVVAIFIPVIFMKGVIGKFFLQFGVTLCVAVMLSYVEAITLAPARCAQLLKTGREGRSKVGLAVDKAFTWLEHHYGRVLAQGLKRPWWVLGGAVALLALSGFAFKSLSSEFVPSQDQGRVMVRMQTAVGSTVDETNRLFLRAEEFLRNRPEVSRLFAVVGGGGAGVNGGMLFVTLVPPDQRMPMSEFNQVLRKEFNSYPGLRAVVMDLSQSGFTGSRGFPVEFSVRGSDWERLIESSTDMRETLQASGKVVDVDTDYQVGMPELRITPDRARAADLGVSMQDVGSTLNSLVGGVRVGKYSTGGRRIDVRLRLLKDQRSRPEDLSMLKVRTSSGELVPLSSLVTQEERPALQAITRKDRERAISIFANVAPGSTQQEAMETVQRLARELPGGTRVVFGGSSVAFKESMDSLLFALFLGIGVAYMVLASQFNSFLHPVTVLTILPLSVAGAAFAMWGTNTTLNIFSMIGLLLLMGIVKKNSIILVDYALQQRELGANAVEAMQRAGPVRLRPILMTSLATMMAAVPAVLALGAGSETRAPMSVAVLGGLSVSTVLSLLVVPAFYVVADRMKARLARIRGGSGGSDTHDSGAGGEASAIAEPEEKPRLAGS</sequence>
<dbReference type="EMBL" id="JAPNKA010000001">
    <property type="protein sequence ID" value="MCY1077998.1"/>
    <property type="molecule type" value="Genomic_DNA"/>
</dbReference>
<dbReference type="InterPro" id="IPR001036">
    <property type="entry name" value="Acrflvin-R"/>
</dbReference>
<feature type="transmembrane region" description="Helical" evidence="2">
    <location>
        <begin position="336"/>
        <end position="354"/>
    </location>
</feature>
<feature type="transmembrane region" description="Helical" evidence="2">
    <location>
        <begin position="461"/>
        <end position="482"/>
    </location>
</feature>
<dbReference type="InterPro" id="IPR027463">
    <property type="entry name" value="AcrB_DN_DC_subdom"/>
</dbReference>
<comment type="caution">
    <text evidence="3">The sequence shown here is derived from an EMBL/GenBank/DDBJ whole genome shotgun (WGS) entry which is preliminary data.</text>
</comment>
<feature type="transmembrane region" description="Helical" evidence="2">
    <location>
        <begin position="848"/>
        <end position="867"/>
    </location>
</feature>
<feature type="transmembrane region" description="Helical" evidence="2">
    <location>
        <begin position="429"/>
        <end position="449"/>
    </location>
</feature>
<protein>
    <submittedName>
        <fullName evidence="3">Efflux RND transporter permease subunit</fullName>
    </submittedName>
</protein>
<dbReference type="SUPFAM" id="SSF82866">
    <property type="entry name" value="Multidrug efflux transporter AcrB transmembrane domain"/>
    <property type="match status" value="2"/>
</dbReference>
<feature type="transmembrane region" description="Helical" evidence="2">
    <location>
        <begin position="948"/>
        <end position="967"/>
    </location>
</feature>
<keyword evidence="2" id="KW-1133">Transmembrane helix</keyword>
<keyword evidence="2" id="KW-0472">Membrane</keyword>
<evidence type="ECO:0000256" key="2">
    <source>
        <dbReference type="SAM" id="Phobius"/>
    </source>
</evidence>
<feature type="region of interest" description="Disordered" evidence="1">
    <location>
        <begin position="1014"/>
        <end position="1046"/>
    </location>
</feature>
<dbReference type="Gene3D" id="3.30.70.1320">
    <property type="entry name" value="Multidrug efflux transporter AcrB pore domain like"/>
    <property type="match status" value="1"/>
</dbReference>